<dbReference type="STRING" id="1207063.P24_04829"/>
<protein>
    <submittedName>
        <fullName evidence="2">Uncharacterized protein</fullName>
    </submittedName>
</protein>
<dbReference type="AlphaFoldDB" id="K2K432"/>
<proteinExistence type="predicted"/>
<sequence>MSISGIGGPSGITIGSPSSISPGSSRLEKPTAQDEFLDYMTKSPAERMREMILGELGVTEEQLRNMDSQERAKIEEKIRETILEKVKESAEKKTGMIVDVAV</sequence>
<organism evidence="2 3">
    <name type="scientific">Oceanibaculum indicum P24</name>
    <dbReference type="NCBI Taxonomy" id="1207063"/>
    <lineage>
        <taxon>Bacteria</taxon>
        <taxon>Pseudomonadati</taxon>
        <taxon>Pseudomonadota</taxon>
        <taxon>Alphaproteobacteria</taxon>
        <taxon>Rhodospirillales</taxon>
        <taxon>Oceanibaculaceae</taxon>
        <taxon>Oceanibaculum</taxon>
    </lineage>
</organism>
<feature type="compositionally biased region" description="Low complexity" evidence="1">
    <location>
        <begin position="11"/>
        <end position="25"/>
    </location>
</feature>
<dbReference type="EMBL" id="AMRL01000004">
    <property type="protein sequence ID" value="EKE77664.1"/>
    <property type="molecule type" value="Genomic_DNA"/>
</dbReference>
<name>K2K432_9PROT</name>
<dbReference type="Proteomes" id="UP000006746">
    <property type="component" value="Unassembled WGS sequence"/>
</dbReference>
<dbReference type="eggNOG" id="ENOG50311F3">
    <property type="taxonomic scope" value="Bacteria"/>
</dbReference>
<feature type="region of interest" description="Disordered" evidence="1">
    <location>
        <begin position="1"/>
        <end position="33"/>
    </location>
</feature>
<reference evidence="2 3" key="1">
    <citation type="journal article" date="2012" name="J. Bacteriol.">
        <title>Genome Sequence of Oceanibaculum indicum Type Strain P24.</title>
        <authorList>
            <person name="Lai Q."/>
            <person name="Shao Z."/>
        </authorList>
    </citation>
    <scope>NUCLEOTIDE SEQUENCE [LARGE SCALE GENOMIC DNA]</scope>
    <source>
        <strain evidence="2 3">P24</strain>
    </source>
</reference>
<accession>K2K432</accession>
<keyword evidence="3" id="KW-1185">Reference proteome</keyword>
<evidence type="ECO:0000313" key="3">
    <source>
        <dbReference type="Proteomes" id="UP000006746"/>
    </source>
</evidence>
<evidence type="ECO:0000313" key="2">
    <source>
        <dbReference type="EMBL" id="EKE77664.1"/>
    </source>
</evidence>
<evidence type="ECO:0000256" key="1">
    <source>
        <dbReference type="SAM" id="MobiDB-lite"/>
    </source>
</evidence>
<comment type="caution">
    <text evidence="2">The sequence shown here is derived from an EMBL/GenBank/DDBJ whole genome shotgun (WGS) entry which is preliminary data.</text>
</comment>
<gene>
    <name evidence="2" type="ORF">P24_04829</name>
</gene>
<dbReference type="RefSeq" id="WP_008943581.1">
    <property type="nucleotide sequence ID" value="NZ_AMRL01000004.1"/>
</dbReference>
<feature type="compositionally biased region" description="Gly residues" evidence="1">
    <location>
        <begin position="1"/>
        <end position="10"/>
    </location>
</feature>